<keyword evidence="3" id="KW-1185">Reference proteome</keyword>
<gene>
    <name evidence="2" type="ORF">X801_09855</name>
</gene>
<name>A0A1S8WIU4_OPIVI</name>
<dbReference type="Proteomes" id="UP000243686">
    <property type="component" value="Unassembled WGS sequence"/>
</dbReference>
<dbReference type="AlphaFoldDB" id="A0A1S8WIU4"/>
<evidence type="ECO:0000313" key="3">
    <source>
        <dbReference type="Proteomes" id="UP000243686"/>
    </source>
</evidence>
<evidence type="ECO:0000256" key="1">
    <source>
        <dbReference type="SAM" id="MobiDB-lite"/>
    </source>
</evidence>
<organism evidence="2 3">
    <name type="scientific">Opisthorchis viverrini</name>
    <name type="common">Southeast Asian liver fluke</name>
    <dbReference type="NCBI Taxonomy" id="6198"/>
    <lineage>
        <taxon>Eukaryota</taxon>
        <taxon>Metazoa</taxon>
        <taxon>Spiralia</taxon>
        <taxon>Lophotrochozoa</taxon>
        <taxon>Platyhelminthes</taxon>
        <taxon>Trematoda</taxon>
        <taxon>Digenea</taxon>
        <taxon>Opisthorchiida</taxon>
        <taxon>Opisthorchiata</taxon>
        <taxon>Opisthorchiidae</taxon>
        <taxon>Opisthorchis</taxon>
    </lineage>
</organism>
<feature type="region of interest" description="Disordered" evidence="1">
    <location>
        <begin position="79"/>
        <end position="99"/>
    </location>
</feature>
<protein>
    <submittedName>
        <fullName evidence="2">Uncharacterized protein</fullName>
    </submittedName>
</protein>
<evidence type="ECO:0000313" key="2">
    <source>
        <dbReference type="EMBL" id="OON14355.1"/>
    </source>
</evidence>
<feature type="non-terminal residue" evidence="2">
    <location>
        <position position="1"/>
    </location>
</feature>
<proteinExistence type="predicted"/>
<feature type="non-terminal residue" evidence="2">
    <location>
        <position position="286"/>
    </location>
</feature>
<sequence length="286" mass="31781">TVPSGTWETTSFDHLTEAPFSCNQDLLLHRQSSVKEMASTSSKSRHPTYISSVLRNGDGSRRNSIFDIFAKQYTSQKSRLVTTQGKTKHPTTRVHSPENVDKRRGSLLITLAESTLLASCTVARQTSIDQKENSVNYSAAVIRQDAQIKPVVEQVNSKLQLNEGVLGVSNCLEALMKADGDDRLSVAILHDCGDKTSPLEDQESNHLDDLHTNTLISQSVQMNPVKIEADKKQFQTMWKRTESTLDKDTFTIVSLRVSSDSNSTLHSDTSSQVFPTEEDVQAQVVW</sequence>
<dbReference type="EMBL" id="KV906697">
    <property type="protein sequence ID" value="OON14355.1"/>
    <property type="molecule type" value="Genomic_DNA"/>
</dbReference>
<accession>A0A1S8WIU4</accession>
<reference evidence="2 3" key="1">
    <citation type="submission" date="2015-03" db="EMBL/GenBank/DDBJ databases">
        <title>Draft genome of the nematode, Opisthorchis viverrini.</title>
        <authorList>
            <person name="Mitreva M."/>
        </authorList>
    </citation>
    <scope>NUCLEOTIDE SEQUENCE [LARGE SCALE GENOMIC DNA]</scope>
    <source>
        <strain evidence="2">Khon Kaen</strain>
    </source>
</reference>